<reference evidence="2" key="1">
    <citation type="submission" date="2014-09" db="EMBL/GenBank/DDBJ databases">
        <authorList>
            <person name="Mudge J."/>
            <person name="Ramaraj T."/>
            <person name="Lindquist I.E."/>
            <person name="Bharti A.K."/>
            <person name="Sundararajan A."/>
            <person name="Cameron C.T."/>
            <person name="Woodward J.E."/>
            <person name="May G.D."/>
            <person name="Brubaker C."/>
            <person name="Broadhvest J."/>
            <person name="Wilkins T.A."/>
        </authorList>
    </citation>
    <scope>NUCLEOTIDE SEQUENCE</scope>
    <source>
        <strain evidence="2">cv. AKA8401</strain>
    </source>
</reference>
<evidence type="ECO:0000313" key="1">
    <source>
        <dbReference type="EMBL" id="KHF98191.1"/>
    </source>
</evidence>
<dbReference type="Proteomes" id="UP000032142">
    <property type="component" value="Unassembled WGS sequence"/>
</dbReference>
<dbReference type="EMBL" id="JRRC01031272">
    <property type="protein sequence ID" value="KHF98191.1"/>
    <property type="molecule type" value="Genomic_DNA"/>
</dbReference>
<protein>
    <submittedName>
        <fullName evidence="1">Uncharacterized protein</fullName>
    </submittedName>
</protein>
<sequence>MEIRSIISSLLSC</sequence>
<accession>A0A0B0MCU8</accession>
<name>A0A0B0MCU8_GOSAR</name>
<gene>
    <name evidence="1" type="ORF">F383_14483</name>
</gene>
<proteinExistence type="predicted"/>
<keyword evidence="2" id="KW-1185">Reference proteome</keyword>
<evidence type="ECO:0000313" key="2">
    <source>
        <dbReference type="Proteomes" id="UP000032142"/>
    </source>
</evidence>
<organism evidence="1 2">
    <name type="scientific">Gossypium arboreum</name>
    <name type="common">Tree cotton</name>
    <name type="synonym">Gossypium nanking</name>
    <dbReference type="NCBI Taxonomy" id="29729"/>
    <lineage>
        <taxon>Eukaryota</taxon>
        <taxon>Viridiplantae</taxon>
        <taxon>Streptophyta</taxon>
        <taxon>Embryophyta</taxon>
        <taxon>Tracheophyta</taxon>
        <taxon>Spermatophyta</taxon>
        <taxon>Magnoliopsida</taxon>
        <taxon>eudicotyledons</taxon>
        <taxon>Gunneridae</taxon>
        <taxon>Pentapetalae</taxon>
        <taxon>rosids</taxon>
        <taxon>malvids</taxon>
        <taxon>Malvales</taxon>
        <taxon>Malvaceae</taxon>
        <taxon>Malvoideae</taxon>
        <taxon>Gossypium</taxon>
    </lineage>
</organism>
<comment type="caution">
    <text evidence="1">The sequence shown here is derived from an EMBL/GenBank/DDBJ whole genome shotgun (WGS) entry which is preliminary data.</text>
</comment>